<dbReference type="SUPFAM" id="SSF49265">
    <property type="entry name" value="Fibronectin type III"/>
    <property type="match status" value="1"/>
</dbReference>
<feature type="domain" description="SLH" evidence="3">
    <location>
        <begin position="1603"/>
        <end position="1662"/>
    </location>
</feature>
<dbReference type="Proteomes" id="UP000183410">
    <property type="component" value="Unassembled WGS sequence"/>
</dbReference>
<accession>A0A1I2F7I1</accession>
<dbReference type="PROSITE" id="PS50853">
    <property type="entry name" value="FN3"/>
    <property type="match status" value="1"/>
</dbReference>
<feature type="domain" description="SLH" evidence="3">
    <location>
        <begin position="1472"/>
        <end position="1531"/>
    </location>
</feature>
<dbReference type="OrthoDB" id="2727970at2"/>
<evidence type="ECO:0000259" key="3">
    <source>
        <dbReference type="PROSITE" id="PS51272"/>
    </source>
</evidence>
<feature type="compositionally biased region" description="Low complexity" evidence="1">
    <location>
        <begin position="1219"/>
        <end position="1229"/>
    </location>
</feature>
<dbReference type="RefSeq" id="WP_052737076.1">
    <property type="nucleotide sequence ID" value="NZ_FONN01000011.1"/>
</dbReference>
<dbReference type="InterPro" id="IPR026876">
    <property type="entry name" value="Fn3_assoc_repeat"/>
</dbReference>
<organism evidence="4 5">
    <name type="scientific">Paenibacillus algorifonticola</name>
    <dbReference type="NCBI Taxonomy" id="684063"/>
    <lineage>
        <taxon>Bacteria</taxon>
        <taxon>Bacillati</taxon>
        <taxon>Bacillota</taxon>
        <taxon>Bacilli</taxon>
        <taxon>Bacillales</taxon>
        <taxon>Paenibacillaceae</taxon>
        <taxon>Paenibacillus</taxon>
    </lineage>
</organism>
<feature type="region of interest" description="Disordered" evidence="1">
    <location>
        <begin position="1219"/>
        <end position="1245"/>
    </location>
</feature>
<dbReference type="InterPro" id="IPR001119">
    <property type="entry name" value="SLH_dom"/>
</dbReference>
<dbReference type="PANTHER" id="PTHR43308:SF5">
    <property type="entry name" value="S-LAYER PROTEIN _ PEPTIDOGLYCAN ENDO-BETA-N-ACETYLGLUCOSAMINIDASE"/>
    <property type="match status" value="1"/>
</dbReference>
<dbReference type="SMART" id="SM00060">
    <property type="entry name" value="FN3"/>
    <property type="match status" value="1"/>
</dbReference>
<dbReference type="Pfam" id="PF13290">
    <property type="entry name" value="CHB_HEX_C_1"/>
    <property type="match status" value="2"/>
</dbReference>
<dbReference type="InterPro" id="IPR013783">
    <property type="entry name" value="Ig-like_fold"/>
</dbReference>
<dbReference type="Pfam" id="PF12733">
    <property type="entry name" value="Cadherin-like"/>
    <property type="match status" value="5"/>
</dbReference>
<dbReference type="EMBL" id="FONN01000011">
    <property type="protein sequence ID" value="SFF00490.1"/>
    <property type="molecule type" value="Genomic_DNA"/>
</dbReference>
<dbReference type="PANTHER" id="PTHR43308">
    <property type="entry name" value="OUTER MEMBRANE PROTEIN ALPHA-RELATED"/>
    <property type="match status" value="1"/>
</dbReference>
<keyword evidence="5" id="KW-1185">Reference proteome</keyword>
<dbReference type="Pfam" id="PF00041">
    <property type="entry name" value="fn3"/>
    <property type="match status" value="1"/>
</dbReference>
<dbReference type="Pfam" id="PF13287">
    <property type="entry name" value="Fn3_assoc"/>
    <property type="match status" value="3"/>
</dbReference>
<reference evidence="5" key="1">
    <citation type="submission" date="2016-10" db="EMBL/GenBank/DDBJ databases">
        <authorList>
            <person name="Varghese N."/>
            <person name="Submissions S."/>
        </authorList>
    </citation>
    <scope>NUCLEOTIDE SEQUENCE [LARGE SCALE GENOMIC DNA]</scope>
    <source>
        <strain evidence="5">CGMCC 1.10223</strain>
    </source>
</reference>
<evidence type="ECO:0000313" key="5">
    <source>
        <dbReference type="Proteomes" id="UP000183410"/>
    </source>
</evidence>
<feature type="compositionally biased region" description="Low complexity" evidence="1">
    <location>
        <begin position="1236"/>
        <end position="1245"/>
    </location>
</feature>
<dbReference type="Gene3D" id="2.60.40.10">
    <property type="entry name" value="Immunoglobulins"/>
    <property type="match status" value="1"/>
</dbReference>
<dbReference type="Pfam" id="PF00395">
    <property type="entry name" value="SLH"/>
    <property type="match status" value="3"/>
</dbReference>
<feature type="domain" description="SLH" evidence="3">
    <location>
        <begin position="1532"/>
        <end position="1595"/>
    </location>
</feature>
<dbReference type="CDD" id="cd00063">
    <property type="entry name" value="FN3"/>
    <property type="match status" value="1"/>
</dbReference>
<dbReference type="InterPro" id="IPR025883">
    <property type="entry name" value="Cadherin-like_domain"/>
</dbReference>
<evidence type="ECO:0000256" key="1">
    <source>
        <dbReference type="SAM" id="MobiDB-lite"/>
    </source>
</evidence>
<evidence type="ECO:0000259" key="2">
    <source>
        <dbReference type="PROSITE" id="PS50853"/>
    </source>
</evidence>
<dbReference type="PROSITE" id="PS51272">
    <property type="entry name" value="SLH"/>
    <property type="match status" value="3"/>
</dbReference>
<protein>
    <submittedName>
        <fullName evidence="4">S-layer homology domain-containing protein</fullName>
    </submittedName>
</protein>
<proteinExistence type="predicted"/>
<sequence length="1662" mass="169169">MRHQLAGQKKGVVTRKRGERDSTIKRVAVLLLVLAIMLNLLPASLNAAAGTADGTYNFGDSLATDNSGGSGFKKLGDKFVVTNGFAQDGTSLWSEHLQSPNTTGEFTIKAEGQTVLGSFTFKNLGISAYADLVNPMLDLLTVTLKDAGNTVIATHSSTGVIALSEGGVNKKYQISSLLGNGTSYNYSNVSSVTIQWRFANTLAPSNLNIDDITLTNMLSPIPQDTPTFNPTAGAVAFGTELSIISAGAEHIYYTTDGSTPATAVGGSTLEYNAGAKPTISAAVTVKAIATKAGKPVSAVGSASYTQASTANLTSLALSGTPSGFVFAGGTYAYNGVTVGNSVASVTVTPSGAGTLTVDAATVASGAASASINLTPGVERTITVVATETGKSAKTYVIKVTREQVAQETPTFNPAAGAVAFGTELEILSSGAEHIYYTTDGSTPATAVGGSTLEYDSGAKPTINTAMTVKAIATKAGNLNSAIASVSYTQASTANLTGLALSGTPSGFVFAGGTYAYNGVTVGNSVASVTVTPSGAGTLTVDGTTVASGTASASINLTPGVERTITVVATETGKSAKTYVIKVTREQVAQETPTFNPAAGAVAFGTELEILSSGAEHIYYTTDGSTPATAVGGSTLEYNAGAKPTINAAITVKAIATKAGNLNSAIASVSYTQASTANLTGLELSGTPSGFVFAGGTYAYNGVTVDNSVASVTVTPSGAGTLTVDGTTVASGVASASINLTPGVERTITVVATETGKSVKTYVIKVTREQVAQETPTFNPAAGAVAFGTELEIVSSGADHIYYTTDGSTPATAVGGSTLEYNAGAKPTINTAMTVKAIATKAGNLKSDVGSVSYTQASTADLTGLALSGTPSGFVFTGGTYAYNSVTVANDVASVTVTPSGAGTLTVDGTTVASGTASASINLTPGVERTITVVATETGKSAKTYVIKVTREQVAQETPTFNPSAGAVAFGTELEILSSGAEHIYYTTDGSTPATAVGGSTLEYNAGAKPTINAAITVKAIATKTNNLDSAIGSVSYTQAEASDLTNLVLSGTPSGFVFASGTYDYSGLTVPYNVSNLTVTPSGVGTIKVDGVAVTSGMASAPISLNADVERTITIVVEETGKLSKTYTVKVTRLTIIVPGSPTNITAVGGNAQAVVSFTAPANNGGSPVKGYEVTAMPGNITASGISSPITVTGLTNGTSYTFTVKALNIAGSSASSAQSNAVTPAAPSSGGGSSGSTSNPNTPTTASVNVLINGIVYNMGSTSTVMVNNQSVTTLTVNQAALNNRLANETSGVVVTFPMDIHSGALIVKLNGEEMKALEQKQALVNIQTGSASYTLPIEQLIDSTAVRELLQQAGLEQLEFQIEVAALAPSRLQEVKSAAAQGGFELIAEPFDFTVKVVHGTTRQEVTQFNAYVEREIAIPSTVDPQRITTAIVIEPDGSIRHVPTKIVQKDGSYRAKIFSLTNSTYALVWNPVAFKDAAGHWAEQAINEMGSRMIISGVGGDRFNPNASITRAEFAAIIVRGLGLKLEMEASGFSDVQATAWYNQAIRTAVAYKLINGFEDGTFRPNEPITREQATVIIAKAMSITGLNAGLPAGNAEDVLLPYADANEAAAWARSSLADSLQGGIISGRSGAQLAPKALITRAEIAMMVQRLLTNSKLV</sequence>
<dbReference type="InterPro" id="IPR051465">
    <property type="entry name" value="Cell_Envelope_Struct_Comp"/>
</dbReference>
<dbReference type="InterPro" id="IPR036116">
    <property type="entry name" value="FN3_sf"/>
</dbReference>
<feature type="domain" description="Fibronectin type-III" evidence="2">
    <location>
        <begin position="1138"/>
        <end position="1227"/>
    </location>
</feature>
<dbReference type="InterPro" id="IPR059177">
    <property type="entry name" value="GH29D-like_dom"/>
</dbReference>
<dbReference type="InterPro" id="IPR003961">
    <property type="entry name" value="FN3_dom"/>
</dbReference>
<evidence type="ECO:0000313" key="4">
    <source>
        <dbReference type="EMBL" id="SFF00490.1"/>
    </source>
</evidence>
<name>A0A1I2F7I1_9BACL</name>
<gene>
    <name evidence="4" type="ORF">SAMN04487969_11149</name>
</gene>